<dbReference type="Gene3D" id="2.60.120.1290">
    <property type="match status" value="1"/>
</dbReference>
<dbReference type="GO" id="GO:0004252">
    <property type="term" value="F:serine-type endopeptidase activity"/>
    <property type="evidence" value="ECO:0007669"/>
    <property type="project" value="UniProtKB-UniRule"/>
</dbReference>
<dbReference type="EMBL" id="JAJEQN010000027">
    <property type="protein sequence ID" value="MCC2222099.1"/>
    <property type="molecule type" value="Genomic_DNA"/>
</dbReference>
<feature type="active site" description="Charge relay system" evidence="5 6">
    <location>
        <position position="190"/>
    </location>
</feature>
<feature type="domain" description="Csp protease B prodomain" evidence="9">
    <location>
        <begin position="5"/>
        <end position="91"/>
    </location>
</feature>
<evidence type="ECO:0000256" key="1">
    <source>
        <dbReference type="ARBA" id="ARBA00011073"/>
    </source>
</evidence>
<dbReference type="Pfam" id="PF00082">
    <property type="entry name" value="Peptidase_S8"/>
    <property type="match status" value="2"/>
</dbReference>
<evidence type="ECO:0000256" key="7">
    <source>
        <dbReference type="RuleBase" id="RU003355"/>
    </source>
</evidence>
<evidence type="ECO:0000256" key="2">
    <source>
        <dbReference type="ARBA" id="ARBA00022670"/>
    </source>
</evidence>
<gene>
    <name evidence="10" type="ORF">LKD48_10695</name>
</gene>
<comment type="similarity">
    <text evidence="1 6 7">Belongs to the peptidase S8 family.</text>
</comment>
<accession>A0AAE3JCS1</accession>
<reference evidence="10 11" key="1">
    <citation type="submission" date="2021-10" db="EMBL/GenBank/DDBJ databases">
        <title>Anaerobic single-cell dispensing facilitates the cultivation of human gut bacteria.</title>
        <authorList>
            <person name="Afrizal A."/>
        </authorList>
    </citation>
    <scope>NUCLEOTIDE SEQUENCE [LARGE SCALE GENOMIC DNA]</scope>
    <source>
        <strain evidence="10 11">CLA-AA-H224</strain>
    </source>
</reference>
<feature type="active site" description="Charge relay system" evidence="5 6">
    <location>
        <position position="503"/>
    </location>
</feature>
<evidence type="ECO:0000259" key="8">
    <source>
        <dbReference type="Pfam" id="PF00082"/>
    </source>
</evidence>
<keyword evidence="2 6" id="KW-0645">Protease</keyword>
<dbReference type="Gene3D" id="3.30.70.2980">
    <property type="match status" value="1"/>
</dbReference>
<evidence type="ECO:0000256" key="3">
    <source>
        <dbReference type="ARBA" id="ARBA00022801"/>
    </source>
</evidence>
<feature type="active site" description="Charge relay system" evidence="5 6">
    <location>
        <position position="127"/>
    </location>
</feature>
<dbReference type="Proteomes" id="UP001198200">
    <property type="component" value="Unassembled WGS sequence"/>
</dbReference>
<dbReference type="InterPro" id="IPR015500">
    <property type="entry name" value="Peptidase_S8_subtilisin-rel"/>
</dbReference>
<dbReference type="GO" id="GO:0006508">
    <property type="term" value="P:proteolysis"/>
    <property type="evidence" value="ECO:0007669"/>
    <property type="project" value="UniProtKB-KW"/>
</dbReference>
<dbReference type="AlphaFoldDB" id="A0AAE3JCS1"/>
<name>A0AAE3JCS1_9FIRM</name>
<feature type="domain" description="Peptidase S8/S53" evidence="8">
    <location>
        <begin position="118"/>
        <end position="298"/>
    </location>
</feature>
<dbReference type="InterPro" id="IPR041365">
    <property type="entry name" value="CspB_prodomain"/>
</dbReference>
<organism evidence="10 11">
    <name type="scientific">Anthropogastromicrobium aceti</name>
    <dbReference type="NCBI Taxonomy" id="2981768"/>
    <lineage>
        <taxon>Bacteria</taxon>
        <taxon>Bacillati</taxon>
        <taxon>Bacillota</taxon>
        <taxon>Clostridia</taxon>
        <taxon>Lachnospirales</taxon>
        <taxon>Lachnospiraceae</taxon>
        <taxon>Anthropogastromicrobium</taxon>
    </lineage>
</organism>
<evidence type="ECO:0000313" key="11">
    <source>
        <dbReference type="Proteomes" id="UP001198200"/>
    </source>
</evidence>
<evidence type="ECO:0000256" key="4">
    <source>
        <dbReference type="ARBA" id="ARBA00022825"/>
    </source>
</evidence>
<feature type="domain" description="Peptidase S8/S53" evidence="8">
    <location>
        <begin position="436"/>
        <end position="558"/>
    </location>
</feature>
<dbReference type="Gene3D" id="3.40.50.200">
    <property type="entry name" value="Peptidase S8/S53 domain"/>
    <property type="match status" value="1"/>
</dbReference>
<keyword evidence="11" id="KW-1185">Reference proteome</keyword>
<dbReference type="InterPro" id="IPR050131">
    <property type="entry name" value="Peptidase_S8_subtilisin-like"/>
</dbReference>
<protein>
    <submittedName>
        <fullName evidence="10">S8 family serine peptidase</fullName>
    </submittedName>
</protein>
<dbReference type="PANTHER" id="PTHR43806">
    <property type="entry name" value="PEPTIDASE S8"/>
    <property type="match status" value="1"/>
</dbReference>
<comment type="caution">
    <text evidence="10">The sequence shown here is derived from an EMBL/GenBank/DDBJ whole genome shotgun (WGS) entry which is preliminary data.</text>
</comment>
<dbReference type="InterPro" id="IPR023828">
    <property type="entry name" value="Peptidase_S8_Ser-AS"/>
</dbReference>
<dbReference type="RefSeq" id="WP_308732023.1">
    <property type="nucleotide sequence ID" value="NZ_JAJEQN010000027.1"/>
</dbReference>
<evidence type="ECO:0000256" key="6">
    <source>
        <dbReference type="PROSITE-ProRule" id="PRU01240"/>
    </source>
</evidence>
<sequence length="567" mass="61650">MNNPKADAALNLSLSLPESLHEKSTSLSAVLTGSVWEILVLASQDLSFLTKQYPQIEVSMLLENFALLRLPPSLIPTVSALPQILYIEMPHYISFEILSGKRSSCITQVTLPPLSLTGNGVLVGFVDSGIDLTHPDFQDSNGNSRVLFLWDQTRDEDPPDGYLFGTEYNNEQINEALRAGKTLSKDESGHGTAAAGIACGNGNASKGRYRGIAPETELIVVKMRKNKGLYPRTTELISGIDYCIRKALKFNRPLVLNISFGNNYGSHTGNSLSELYLNRVSLLGRISIVAASGNEGASPIHTLGFLDQTVNVDFSISERQTSLNMQLWKDYADAVRIRLRAPSGIEYTLSDKFGTNIEVLDQTQIAFYNSAPSPFQRLQEYYFEFFPIADSFYLTSGVWSLIIEPISIKNGTFEMWLPAASSLNGATRFLSPDPYNTLTVPSSANSVITVGAYDAKTNTPADFSGRGAASMPNLLTKPDLVAPGVSVIVPSFPGGYQTVSGTSFAAPFVTGSAALLMEWGIVKRNNLFLYGEQLKAWLIAGAKELPGYPVPNPRTGWGALCLEAALR</sequence>
<dbReference type="InterPro" id="IPR000209">
    <property type="entry name" value="Peptidase_S8/S53_dom"/>
</dbReference>
<dbReference type="PANTHER" id="PTHR43806:SF11">
    <property type="entry name" value="CEREVISIN-RELATED"/>
    <property type="match status" value="1"/>
</dbReference>
<dbReference type="CDD" id="cd07478">
    <property type="entry name" value="Peptidases_S8_CspA-like"/>
    <property type="match status" value="1"/>
</dbReference>
<dbReference type="PROSITE" id="PS00138">
    <property type="entry name" value="SUBTILASE_SER"/>
    <property type="match status" value="1"/>
</dbReference>
<keyword evidence="3 6" id="KW-0378">Hydrolase</keyword>
<proteinExistence type="inferred from homology"/>
<dbReference type="PROSITE" id="PS51892">
    <property type="entry name" value="SUBTILASE"/>
    <property type="match status" value="1"/>
</dbReference>
<dbReference type="InterPro" id="IPR034045">
    <property type="entry name" value="Pep_S8_CspA-like"/>
</dbReference>
<evidence type="ECO:0000256" key="5">
    <source>
        <dbReference type="PIRSR" id="PIRSR615500-1"/>
    </source>
</evidence>
<dbReference type="InterPro" id="IPR017310">
    <property type="entry name" value="Pept_S8A_subtilisin_clostridia"/>
</dbReference>
<keyword evidence="4 6" id="KW-0720">Serine protease</keyword>
<dbReference type="SUPFAM" id="SSF52743">
    <property type="entry name" value="Subtilisin-like"/>
    <property type="match status" value="1"/>
</dbReference>
<dbReference type="PROSITE" id="PS00136">
    <property type="entry name" value="SUBTILASE_ASP"/>
    <property type="match status" value="1"/>
</dbReference>
<dbReference type="PIRSF" id="PIRSF037894">
    <property type="entry name" value="Subtilisin_rel_CspABC"/>
    <property type="match status" value="1"/>
</dbReference>
<dbReference type="Pfam" id="PF18425">
    <property type="entry name" value="CspB_prodomain"/>
    <property type="match status" value="1"/>
</dbReference>
<dbReference type="InterPro" id="IPR036852">
    <property type="entry name" value="Peptidase_S8/S53_dom_sf"/>
</dbReference>
<dbReference type="PRINTS" id="PR00723">
    <property type="entry name" value="SUBTILISIN"/>
</dbReference>
<evidence type="ECO:0000259" key="9">
    <source>
        <dbReference type="Pfam" id="PF18425"/>
    </source>
</evidence>
<dbReference type="InterPro" id="IPR023827">
    <property type="entry name" value="Peptidase_S8_Asp-AS"/>
</dbReference>
<evidence type="ECO:0000313" key="10">
    <source>
        <dbReference type="EMBL" id="MCC2222099.1"/>
    </source>
</evidence>